<dbReference type="SUPFAM" id="SSF111331">
    <property type="entry name" value="NAD kinase/diacylglycerol kinase-like"/>
    <property type="match status" value="1"/>
</dbReference>
<accession>A0ABZ0UPV5</accession>
<protein>
    <submittedName>
        <fullName evidence="6">ATP/NAD-kinase family protein</fullName>
    </submittedName>
</protein>
<evidence type="ECO:0000256" key="5">
    <source>
        <dbReference type="ARBA" id="ARBA00047925"/>
    </source>
</evidence>
<evidence type="ECO:0000256" key="1">
    <source>
        <dbReference type="ARBA" id="ARBA00022679"/>
    </source>
</evidence>
<sequence length="279" mass="31075">MIICFAIDPDSSKALAIWTIIKEREKISEYYMLSIPNLDVSFREHYSGLKFSNIKCDVVVVIGGDGFMLRVIHALLEYRTKIYGINAGTVGFLLNKYIADVLMDDILTAKLIELPSLAMKVKHVDGSISVYHAVNEVSLIRQTRQSAKMEIYLNFMSMGNIVGDGVLIATPAGSTAYNFAAHGPILPLASRCIAITPVCVFRPRGWNGAVIEDTYKIEFNILESEKRPVSATADFWECRDVVTVSVSMSNIRPSILLFSNRESLDKRILNEQFGGIKLV</sequence>
<dbReference type="Proteomes" id="UP001325140">
    <property type="component" value="Chromosome"/>
</dbReference>
<proteinExistence type="predicted"/>
<evidence type="ECO:0000256" key="3">
    <source>
        <dbReference type="ARBA" id="ARBA00022857"/>
    </source>
</evidence>
<evidence type="ECO:0000313" key="7">
    <source>
        <dbReference type="Proteomes" id="UP001325140"/>
    </source>
</evidence>
<dbReference type="Gene3D" id="2.60.200.30">
    <property type="entry name" value="Probable inorganic polyphosphate/atp-NAD kinase, domain 2"/>
    <property type="match status" value="1"/>
</dbReference>
<dbReference type="PANTHER" id="PTHR20275:SF0">
    <property type="entry name" value="NAD KINASE"/>
    <property type="match status" value="1"/>
</dbReference>
<keyword evidence="4" id="KW-0520">NAD</keyword>
<dbReference type="EMBL" id="CP110343">
    <property type="protein sequence ID" value="WPX98155.1"/>
    <property type="molecule type" value="Genomic_DNA"/>
</dbReference>
<keyword evidence="1" id="KW-0808">Transferase</keyword>
<dbReference type="InterPro" id="IPR017438">
    <property type="entry name" value="ATP-NAD_kinase_N"/>
</dbReference>
<dbReference type="InterPro" id="IPR002504">
    <property type="entry name" value="NADK"/>
</dbReference>
<dbReference type="InterPro" id="IPR017437">
    <property type="entry name" value="ATP-NAD_kinase_PpnK-typ_C"/>
</dbReference>
<dbReference type="Pfam" id="PF01513">
    <property type="entry name" value="NAD_kinase"/>
    <property type="match status" value="1"/>
</dbReference>
<evidence type="ECO:0000256" key="4">
    <source>
        <dbReference type="ARBA" id="ARBA00023027"/>
    </source>
</evidence>
<dbReference type="InterPro" id="IPR016064">
    <property type="entry name" value="NAD/diacylglycerol_kinase_sf"/>
</dbReference>
<gene>
    <name evidence="6" type="ORF">Fokcrypt_00696</name>
</gene>
<keyword evidence="7" id="KW-1185">Reference proteome</keyword>
<dbReference type="RefSeq" id="WP_323722127.1">
    <property type="nucleotide sequence ID" value="NZ_CP110343.1"/>
</dbReference>
<evidence type="ECO:0000256" key="2">
    <source>
        <dbReference type="ARBA" id="ARBA00022777"/>
    </source>
</evidence>
<dbReference type="NCBIfam" id="NF003406">
    <property type="entry name" value="PRK04761.1"/>
    <property type="match status" value="1"/>
</dbReference>
<name>A0ABZ0UPV5_9RICK</name>
<dbReference type="Pfam" id="PF20143">
    <property type="entry name" value="NAD_kinase_C"/>
    <property type="match status" value="1"/>
</dbReference>
<dbReference type="Gene3D" id="3.40.50.10330">
    <property type="entry name" value="Probable inorganic polyphosphate/atp-NAD kinase, domain 1"/>
    <property type="match status" value="1"/>
</dbReference>
<keyword evidence="3" id="KW-0521">NADP</keyword>
<organism evidence="6 7">
    <name type="scientific">Candidatus Fokinia crypta</name>
    <dbReference type="NCBI Taxonomy" id="1920990"/>
    <lineage>
        <taxon>Bacteria</taxon>
        <taxon>Pseudomonadati</taxon>
        <taxon>Pseudomonadota</taxon>
        <taxon>Alphaproteobacteria</taxon>
        <taxon>Rickettsiales</taxon>
        <taxon>Candidatus Midichloriaceae</taxon>
        <taxon>Candidatus Fokinia</taxon>
    </lineage>
</organism>
<evidence type="ECO:0000313" key="6">
    <source>
        <dbReference type="EMBL" id="WPX98155.1"/>
    </source>
</evidence>
<reference evidence="6" key="1">
    <citation type="submission" date="2022-10" db="EMBL/GenBank/DDBJ databases">
        <title>Host association and intracellularity evolved multiple times independently in the Rickettsiales.</title>
        <authorList>
            <person name="Castelli M."/>
            <person name="Nardi T."/>
            <person name="Gammuto L."/>
            <person name="Bellinzona G."/>
            <person name="Sabaneyeva E."/>
            <person name="Potekhin A."/>
            <person name="Serra V."/>
            <person name="Petroni G."/>
            <person name="Sassera D."/>
        </authorList>
    </citation>
    <scope>NUCLEOTIDE SEQUENCE [LARGE SCALE GENOMIC DNA]</scope>
    <source>
        <strain evidence="6">US_Bl 11III1</strain>
    </source>
</reference>
<comment type="catalytic activity">
    <reaction evidence="5">
        <text>NAD(+) + ATP = ADP + NADP(+) + H(+)</text>
        <dbReference type="Rhea" id="RHEA:18629"/>
        <dbReference type="ChEBI" id="CHEBI:15378"/>
        <dbReference type="ChEBI" id="CHEBI:30616"/>
        <dbReference type="ChEBI" id="CHEBI:57540"/>
        <dbReference type="ChEBI" id="CHEBI:58349"/>
        <dbReference type="ChEBI" id="CHEBI:456216"/>
        <dbReference type="EC" id="2.7.1.23"/>
    </reaction>
</comment>
<dbReference type="PANTHER" id="PTHR20275">
    <property type="entry name" value="NAD KINASE"/>
    <property type="match status" value="1"/>
</dbReference>
<keyword evidence="2" id="KW-0418">Kinase</keyword>